<protein>
    <submittedName>
        <fullName evidence="13">TATA-box binding protein associated factor, RNA polymerase I subunit B</fullName>
    </submittedName>
</protein>
<comment type="subcellular location">
    <subcellularLocation>
        <location evidence="1">Nucleus</location>
        <location evidence="1">Nucleolus</location>
    </subcellularLocation>
</comment>
<dbReference type="GO" id="GO:0042790">
    <property type="term" value="P:nucleolar large rRNA transcription by RNA polymerase I"/>
    <property type="evidence" value="ECO:0000318"/>
    <property type="project" value="GO_Central"/>
</dbReference>
<evidence type="ECO:0000256" key="4">
    <source>
        <dbReference type="ARBA" id="ARBA00022771"/>
    </source>
</evidence>
<sequence>MTRAGGRRGAGGGGGGSFSWTGTSGGSRSFPGRQVFGGAPGSVARRRRRRRRRRAGREGGLGLGMDEEETRDYNEPCTQCAAVTWGITEEEKGWEWYICEGFQYILLQQAEALLALGVCPELKDDVLYNFWRRYLQKSNQAYCKDSKRANMRNSIASDSEAFSDWDSEADLFSEPSVLSSKSEAEAPPEVSISQLLSNEKDMIAETASICSGSVDGVYYSRQKKKGMVKMTLPVTLAFCYMSLLWQRETITLSDLLRLVEDGHIPYMNAFLNFPEEMKLYGCDIKIFVIESWPTYESIYSRMIKLATFLDLPRFPDITENSFLHPNILCMKYLMEANLPDELHDWTCQIVKITNIGDVNFLTFDPIAKIAKTVKYDVQAVAIIVIVLKILFLLDDKFEWSLSRIASKRNEENKTDKPCFDFRKWYNLMKKTIDEKQKKREEAKARHLWKSEKPLYYSAKEKATVYKRKQMIMNLQKQFSTLANSTPRAEKNSPSSFQFNWTKDNAEVPCFHGHSLEVVLKEKDKSLVTVNSLYWLSTQKFCRSLCDHVTVYEDSNFSRSYQFVLNIFSYLLRIKASLLHEEVSLIERRLFNKKFEKRRTTP</sequence>
<evidence type="ECO:0000259" key="12">
    <source>
        <dbReference type="Pfam" id="PF20645"/>
    </source>
</evidence>
<dbReference type="PANTHER" id="PTHR31576:SF2">
    <property type="entry name" value="TATA BOX-BINDING PROTEIN-ASSOCIATED FACTOR RNA POLYMERASE I SUBUNIT B"/>
    <property type="match status" value="1"/>
</dbReference>
<dbReference type="Proteomes" id="UP000002279">
    <property type="component" value="Chromosome X1"/>
</dbReference>
<evidence type="ECO:0000256" key="3">
    <source>
        <dbReference type="ARBA" id="ARBA00022723"/>
    </source>
</evidence>
<dbReference type="AlphaFoldDB" id="A0A6I8N1F4"/>
<reference evidence="13" key="3">
    <citation type="submission" date="2025-09" db="UniProtKB">
        <authorList>
            <consortium name="Ensembl"/>
        </authorList>
    </citation>
    <scope>IDENTIFICATION</scope>
    <source>
        <strain evidence="13">Glennie</strain>
    </source>
</reference>
<feature type="region of interest" description="Disordered" evidence="10">
    <location>
        <begin position="1"/>
        <end position="68"/>
    </location>
</feature>
<keyword evidence="3" id="KW-0479">Metal-binding</keyword>
<keyword evidence="7" id="KW-0238">DNA-binding</keyword>
<dbReference type="GeneTree" id="ENSGT00440000033827"/>
<keyword evidence="8" id="KW-0804">Transcription</keyword>
<dbReference type="GO" id="GO:0008270">
    <property type="term" value="F:zinc ion binding"/>
    <property type="evidence" value="ECO:0007669"/>
    <property type="project" value="UniProtKB-KW"/>
</dbReference>
<dbReference type="GO" id="GO:0001164">
    <property type="term" value="F:RNA polymerase I core promoter sequence-specific DNA binding"/>
    <property type="evidence" value="ECO:0000318"/>
    <property type="project" value="GO_Central"/>
</dbReference>
<dbReference type="FunCoup" id="A0A6I8N1F4">
    <property type="interactions" value="2508"/>
</dbReference>
<organism evidence="13 14">
    <name type="scientific">Ornithorhynchus anatinus</name>
    <name type="common">Duckbill platypus</name>
    <dbReference type="NCBI Taxonomy" id="9258"/>
    <lineage>
        <taxon>Eukaryota</taxon>
        <taxon>Metazoa</taxon>
        <taxon>Chordata</taxon>
        <taxon>Craniata</taxon>
        <taxon>Vertebrata</taxon>
        <taxon>Euteleostomi</taxon>
        <taxon>Mammalia</taxon>
        <taxon>Monotremata</taxon>
        <taxon>Ornithorhynchidae</taxon>
        <taxon>Ornithorhynchus</taxon>
    </lineage>
</organism>
<gene>
    <name evidence="13" type="primary">TAF1B</name>
</gene>
<evidence type="ECO:0000313" key="13">
    <source>
        <dbReference type="Ensembl" id="ENSOANP00000034805.1"/>
    </source>
</evidence>
<accession>A0A6I8N1F4</accession>
<evidence type="ECO:0000256" key="9">
    <source>
        <dbReference type="ARBA" id="ARBA00023242"/>
    </source>
</evidence>
<keyword evidence="14" id="KW-1185">Reference proteome</keyword>
<evidence type="ECO:0000256" key="7">
    <source>
        <dbReference type="ARBA" id="ARBA00023125"/>
    </source>
</evidence>
<comment type="similarity">
    <text evidence="2">Belongs to the RRN7/TAF1B family.</text>
</comment>
<feature type="compositionally biased region" description="Basic residues" evidence="10">
    <location>
        <begin position="44"/>
        <end position="55"/>
    </location>
</feature>
<feature type="compositionally biased region" description="Low complexity" evidence="10">
    <location>
        <begin position="18"/>
        <end position="30"/>
    </location>
</feature>
<feature type="domain" description="Rrn7/TAF1B C-terminal cyclin" evidence="12">
    <location>
        <begin position="291"/>
        <end position="481"/>
    </location>
</feature>
<keyword evidence="9" id="KW-0539">Nucleus</keyword>
<proteinExistence type="inferred from homology"/>
<evidence type="ECO:0000256" key="10">
    <source>
        <dbReference type="SAM" id="MobiDB-lite"/>
    </source>
</evidence>
<dbReference type="OMA" id="SFRFCWG"/>
<keyword evidence="4" id="KW-0863">Zinc-finger</keyword>
<evidence type="ECO:0000313" key="14">
    <source>
        <dbReference type="Proteomes" id="UP000002279"/>
    </source>
</evidence>
<dbReference type="GO" id="GO:0005668">
    <property type="term" value="C:RNA polymerase transcription factor SL1 complex"/>
    <property type="evidence" value="ECO:0000318"/>
    <property type="project" value="GO_Central"/>
</dbReference>
<dbReference type="Bgee" id="ENSOANG00000007787">
    <property type="expression patterns" value="Expressed in ovary and 8 other cell types or tissues"/>
</dbReference>
<feature type="compositionally biased region" description="Gly residues" evidence="10">
    <location>
        <begin position="7"/>
        <end position="17"/>
    </location>
</feature>
<dbReference type="InterPro" id="IPR033599">
    <property type="entry name" value="TAF1B/Rrn7"/>
</dbReference>
<name>A0A6I8N1F4_ORNAN</name>
<evidence type="ECO:0000256" key="6">
    <source>
        <dbReference type="ARBA" id="ARBA00023015"/>
    </source>
</evidence>
<dbReference type="Ensembl" id="ENSOANT00000074092.1">
    <property type="protein sequence ID" value="ENSOANP00000034805.1"/>
    <property type="gene ID" value="ENSOANG00000007787.4"/>
</dbReference>
<keyword evidence="5" id="KW-0862">Zinc</keyword>
<reference evidence="13" key="2">
    <citation type="submission" date="2025-08" db="UniProtKB">
        <authorList>
            <consortium name="Ensembl"/>
        </authorList>
    </citation>
    <scope>IDENTIFICATION</scope>
    <source>
        <strain evidence="13">Glennie</strain>
    </source>
</reference>
<evidence type="ECO:0000256" key="5">
    <source>
        <dbReference type="ARBA" id="ARBA00022833"/>
    </source>
</evidence>
<evidence type="ECO:0000256" key="8">
    <source>
        <dbReference type="ARBA" id="ARBA00023163"/>
    </source>
</evidence>
<dbReference type="Pfam" id="PF20644">
    <property type="entry name" value="Rrn7_cyclin_N"/>
    <property type="match status" value="1"/>
</dbReference>
<dbReference type="Pfam" id="PF20645">
    <property type="entry name" value="Rrn7_cyclin_C"/>
    <property type="match status" value="1"/>
</dbReference>
<evidence type="ECO:0000256" key="2">
    <source>
        <dbReference type="ARBA" id="ARBA00006899"/>
    </source>
</evidence>
<dbReference type="InterPro" id="IPR048538">
    <property type="entry name" value="Rrn7_cyclin_C"/>
</dbReference>
<evidence type="ECO:0000259" key="11">
    <source>
        <dbReference type="Pfam" id="PF20644"/>
    </source>
</evidence>
<keyword evidence="6" id="KW-0805">Transcription regulation</keyword>
<dbReference type="InterPro" id="IPR048540">
    <property type="entry name" value="Rrn7_cyclin_N"/>
</dbReference>
<dbReference type="PANTHER" id="PTHR31576">
    <property type="entry name" value="TATA BOX-BINDING PROTEIN-ASSOCIATED FACTOR RNA POLYMERASE I SUBUNIT B"/>
    <property type="match status" value="1"/>
</dbReference>
<dbReference type="InParanoid" id="A0A6I8N1F4"/>
<evidence type="ECO:0000256" key="1">
    <source>
        <dbReference type="ARBA" id="ARBA00004604"/>
    </source>
</evidence>
<feature type="domain" description="Rrn7/TAF1B N-terminal cyclin" evidence="11">
    <location>
        <begin position="102"/>
        <end position="274"/>
    </location>
</feature>
<reference evidence="13 14" key="1">
    <citation type="journal article" date="2008" name="Nature">
        <title>Genome analysis of the platypus reveals unique signatures of evolution.</title>
        <authorList>
            <person name="Warren W.C."/>
            <person name="Hillier L.W."/>
            <person name="Marshall Graves J.A."/>
            <person name="Birney E."/>
            <person name="Ponting C.P."/>
            <person name="Grutzner F."/>
            <person name="Belov K."/>
            <person name="Miller W."/>
            <person name="Clarke L."/>
            <person name="Chinwalla A.T."/>
            <person name="Yang S.P."/>
            <person name="Heger A."/>
            <person name="Locke D.P."/>
            <person name="Miethke P."/>
            <person name="Waters P.D."/>
            <person name="Veyrunes F."/>
            <person name="Fulton L."/>
            <person name="Fulton B."/>
            <person name="Graves T."/>
            <person name="Wallis J."/>
            <person name="Puente X.S."/>
            <person name="Lopez-Otin C."/>
            <person name="Ordonez G.R."/>
            <person name="Eichler E.E."/>
            <person name="Chen L."/>
            <person name="Cheng Z."/>
            <person name="Deakin J.E."/>
            <person name="Alsop A."/>
            <person name="Thompson K."/>
            <person name="Kirby P."/>
            <person name="Papenfuss A.T."/>
            <person name="Wakefield M.J."/>
            <person name="Olender T."/>
            <person name="Lancet D."/>
            <person name="Huttley G.A."/>
            <person name="Smit A.F."/>
            <person name="Pask A."/>
            <person name="Temple-Smith P."/>
            <person name="Batzer M.A."/>
            <person name="Walker J.A."/>
            <person name="Konkel M.K."/>
            <person name="Harris R.S."/>
            <person name="Whittington C.M."/>
            <person name="Wong E.S."/>
            <person name="Gemmell N.J."/>
            <person name="Buschiazzo E."/>
            <person name="Vargas Jentzsch I.M."/>
            <person name="Merkel A."/>
            <person name="Schmitz J."/>
            <person name="Zemann A."/>
            <person name="Churakov G."/>
            <person name="Kriegs J.O."/>
            <person name="Brosius J."/>
            <person name="Murchison E.P."/>
            <person name="Sachidanandam R."/>
            <person name="Smith C."/>
            <person name="Hannon G.J."/>
            <person name="Tsend-Ayush E."/>
            <person name="McMillan D."/>
            <person name="Attenborough R."/>
            <person name="Rens W."/>
            <person name="Ferguson-Smith M."/>
            <person name="Lefevre C.M."/>
            <person name="Sharp J.A."/>
            <person name="Nicholas K.R."/>
            <person name="Ray D.A."/>
            <person name="Kube M."/>
            <person name="Reinhardt R."/>
            <person name="Pringle T.H."/>
            <person name="Taylor J."/>
            <person name="Jones R.C."/>
            <person name="Nixon B."/>
            <person name="Dacheux J.L."/>
            <person name="Niwa H."/>
            <person name="Sekita Y."/>
            <person name="Huang X."/>
            <person name="Stark A."/>
            <person name="Kheradpour P."/>
            <person name="Kellis M."/>
            <person name="Flicek P."/>
            <person name="Chen Y."/>
            <person name="Webber C."/>
            <person name="Hardison R."/>
            <person name="Nelson J."/>
            <person name="Hallsworth-Pepin K."/>
            <person name="Delehaunty K."/>
            <person name="Markovic C."/>
            <person name="Minx P."/>
            <person name="Feng Y."/>
            <person name="Kremitzki C."/>
            <person name="Mitreva M."/>
            <person name="Glasscock J."/>
            <person name="Wylie T."/>
            <person name="Wohldmann P."/>
            <person name="Thiru P."/>
            <person name="Nhan M.N."/>
            <person name="Pohl C.S."/>
            <person name="Smith S.M."/>
            <person name="Hou S."/>
            <person name="Nefedov M."/>
            <person name="de Jong P.J."/>
            <person name="Renfree M.B."/>
            <person name="Mardis E.R."/>
            <person name="Wilson R.K."/>
        </authorList>
    </citation>
    <scope>NUCLEOTIDE SEQUENCE [LARGE SCALE GENOMIC DNA]</scope>
    <source>
        <strain evidence="13 14">Glennie</strain>
    </source>
</reference>
<dbReference type="GO" id="GO:0070860">
    <property type="term" value="C:RNA polymerase I core factor complex"/>
    <property type="evidence" value="ECO:0000318"/>
    <property type="project" value="GO_Central"/>
</dbReference>